<sequence length="222" mass="25214">MFMRMIVADSIKTTLPKTDGCWAEIRIYNPQEKKLDARTISGYFIGYPEKSKGYMFYCPNHSIRLFETGNARFIENGEVSGSTIQQKVEVKEVRMQVPLTYASGNKVSVPLTIVSNNNEEEQHNNELMIHNEPIVEQPQEITLRRSQRKKKTSYFKKSTIGYVFLLVGGAISWKSVKQTIVASSIMEAKFVACFEATIQTNWLQNFISGLGIVDSIAKPLKM</sequence>
<dbReference type="InterPro" id="IPR057670">
    <property type="entry name" value="SH3_retrovirus"/>
</dbReference>
<organism evidence="2 3">
    <name type="scientific">Cajanus cajan</name>
    <name type="common">Pigeon pea</name>
    <name type="synonym">Cajanus indicus</name>
    <dbReference type="NCBI Taxonomy" id="3821"/>
    <lineage>
        <taxon>Eukaryota</taxon>
        <taxon>Viridiplantae</taxon>
        <taxon>Streptophyta</taxon>
        <taxon>Embryophyta</taxon>
        <taxon>Tracheophyta</taxon>
        <taxon>Spermatophyta</taxon>
        <taxon>Magnoliopsida</taxon>
        <taxon>eudicotyledons</taxon>
        <taxon>Gunneridae</taxon>
        <taxon>Pentapetalae</taxon>
        <taxon>rosids</taxon>
        <taxon>fabids</taxon>
        <taxon>Fabales</taxon>
        <taxon>Fabaceae</taxon>
        <taxon>Papilionoideae</taxon>
        <taxon>50 kb inversion clade</taxon>
        <taxon>NPAAA clade</taxon>
        <taxon>indigoferoid/millettioid clade</taxon>
        <taxon>Phaseoleae</taxon>
        <taxon>Cajanus</taxon>
    </lineage>
</organism>
<evidence type="ECO:0000313" key="2">
    <source>
        <dbReference type="EMBL" id="KYP53159.1"/>
    </source>
</evidence>
<dbReference type="Pfam" id="PF25597">
    <property type="entry name" value="SH3_retrovirus"/>
    <property type="match status" value="1"/>
</dbReference>
<dbReference type="EMBL" id="KQ483416">
    <property type="protein sequence ID" value="KYP53159.1"/>
    <property type="molecule type" value="Genomic_DNA"/>
</dbReference>
<feature type="domain" description="Retroviral polymerase SH3-like" evidence="1">
    <location>
        <begin position="21"/>
        <end position="80"/>
    </location>
</feature>
<gene>
    <name evidence="2" type="ORF">KK1_024982</name>
</gene>
<reference evidence="2" key="1">
    <citation type="journal article" date="2012" name="Nat. Biotechnol.">
        <title>Draft genome sequence of pigeonpea (Cajanus cajan), an orphan legume crop of resource-poor farmers.</title>
        <authorList>
            <person name="Varshney R.K."/>
            <person name="Chen W."/>
            <person name="Li Y."/>
            <person name="Bharti A.K."/>
            <person name="Saxena R.K."/>
            <person name="Schlueter J.A."/>
            <person name="Donoghue M.T."/>
            <person name="Azam S."/>
            <person name="Fan G."/>
            <person name="Whaley A.M."/>
            <person name="Farmer A.D."/>
            <person name="Sheridan J."/>
            <person name="Iwata A."/>
            <person name="Tuteja R."/>
            <person name="Penmetsa R.V."/>
            <person name="Wu W."/>
            <person name="Upadhyaya H.D."/>
            <person name="Yang S.P."/>
            <person name="Shah T."/>
            <person name="Saxena K.B."/>
            <person name="Michael T."/>
            <person name="McCombie W.R."/>
            <person name="Yang B."/>
            <person name="Zhang G."/>
            <person name="Yang H."/>
            <person name="Wang J."/>
            <person name="Spillane C."/>
            <person name="Cook D.R."/>
            <person name="May G.D."/>
            <person name="Xu X."/>
            <person name="Jackson S.A."/>
        </authorList>
    </citation>
    <scope>NUCLEOTIDE SEQUENCE [LARGE SCALE GENOMIC DNA]</scope>
</reference>
<accession>A0A151SEG5</accession>
<dbReference type="Proteomes" id="UP000075243">
    <property type="component" value="Unassembled WGS sequence"/>
</dbReference>
<name>A0A151SEG5_CAJCA</name>
<proteinExistence type="predicted"/>
<dbReference type="CDD" id="cd09272">
    <property type="entry name" value="RNase_HI_RT_Ty1"/>
    <property type="match status" value="1"/>
</dbReference>
<protein>
    <submittedName>
        <fullName evidence="2">Retrovirus-related Pol polyprotein from transposon TNT 1-94</fullName>
    </submittedName>
</protein>
<evidence type="ECO:0000259" key="1">
    <source>
        <dbReference type="Pfam" id="PF25597"/>
    </source>
</evidence>
<dbReference type="Gramene" id="C.cajan_24884.t">
    <property type="protein sequence ID" value="C.cajan_24884.t"/>
    <property type="gene ID" value="C.cajan_24884"/>
</dbReference>
<keyword evidence="3" id="KW-1185">Reference proteome</keyword>
<evidence type="ECO:0000313" key="3">
    <source>
        <dbReference type="Proteomes" id="UP000075243"/>
    </source>
</evidence>
<dbReference type="AlphaFoldDB" id="A0A151SEG5"/>